<evidence type="ECO:0000256" key="3">
    <source>
        <dbReference type="ARBA" id="ARBA00022475"/>
    </source>
</evidence>
<dbReference type="PANTHER" id="PTHR43357">
    <property type="entry name" value="INNER MEMBRANE ABC TRANSPORTER PERMEASE PROTEIN YDCV"/>
    <property type="match status" value="1"/>
</dbReference>
<evidence type="ECO:0000256" key="1">
    <source>
        <dbReference type="ARBA" id="ARBA00004429"/>
    </source>
</evidence>
<gene>
    <name evidence="10" type="ORF">RKE40_15330</name>
</gene>
<keyword evidence="3" id="KW-1003">Cell membrane</keyword>
<evidence type="ECO:0000256" key="8">
    <source>
        <dbReference type="RuleBase" id="RU363032"/>
    </source>
</evidence>
<feature type="transmembrane region" description="Helical" evidence="8">
    <location>
        <begin position="107"/>
        <end position="131"/>
    </location>
</feature>
<evidence type="ECO:0000313" key="11">
    <source>
        <dbReference type="Proteomes" id="UP001254257"/>
    </source>
</evidence>
<dbReference type="PROSITE" id="PS50928">
    <property type="entry name" value="ABC_TM1"/>
    <property type="match status" value="1"/>
</dbReference>
<feature type="transmembrane region" description="Helical" evidence="8">
    <location>
        <begin position="67"/>
        <end position="95"/>
    </location>
</feature>
<keyword evidence="11" id="KW-1185">Reference proteome</keyword>
<comment type="similarity">
    <text evidence="8">Belongs to the binding-protein-dependent transport system permease family.</text>
</comment>
<evidence type="ECO:0000256" key="7">
    <source>
        <dbReference type="ARBA" id="ARBA00023136"/>
    </source>
</evidence>
<keyword evidence="5 8" id="KW-0812">Transmembrane</keyword>
<keyword evidence="6 8" id="KW-1133">Transmembrane helix</keyword>
<proteinExistence type="inferred from homology"/>
<dbReference type="CDD" id="cd06261">
    <property type="entry name" value="TM_PBP2"/>
    <property type="match status" value="1"/>
</dbReference>
<reference evidence="10 11" key="1">
    <citation type="submission" date="2023-09" db="EMBL/GenBank/DDBJ databases">
        <title>Whole genome shotgun sequencing (WGS) of Bosea sp. ZW T0_25, isolated from stored onions (Allium cepa).</title>
        <authorList>
            <person name="Stoll D.A."/>
            <person name="Huch M."/>
        </authorList>
    </citation>
    <scope>NUCLEOTIDE SEQUENCE [LARGE SCALE GENOMIC DNA]</scope>
    <source>
        <strain evidence="10 11">ZW T0_25</strain>
    </source>
</reference>
<feature type="domain" description="ABC transmembrane type-1" evidence="9">
    <location>
        <begin position="72"/>
        <end position="260"/>
    </location>
</feature>
<dbReference type="Proteomes" id="UP001254257">
    <property type="component" value="Unassembled WGS sequence"/>
</dbReference>
<dbReference type="SUPFAM" id="SSF161098">
    <property type="entry name" value="MetI-like"/>
    <property type="match status" value="1"/>
</dbReference>
<sequence>MRSTSSTTLTERLALGGARVFAFAVLAFLVAPIFVVFPLSFTAGQLLVFPLPGWSLQWYREFFTSPLWTGALLNSLFVGIVTTIAATVLGTMAALGLHGARFRLKPFIMALLVTPIAVPVVIIAVSAFYFFAAVNLVGTYIGLILAHIALALPFVVITVSATLQGFDPNLPRAAASLGASPLRTLRTVTLPIIAPGVASGSVFAFVTSFDELVIALFITSPQQRTLPRQIFSGVSENISPTITAAAVVLLMVSVVLMLVMEWLRARSERMRRPGGTDQ</sequence>
<evidence type="ECO:0000256" key="5">
    <source>
        <dbReference type="ARBA" id="ARBA00022692"/>
    </source>
</evidence>
<comment type="caution">
    <text evidence="10">The sequence shown here is derived from an EMBL/GenBank/DDBJ whole genome shotgun (WGS) entry which is preliminary data.</text>
</comment>
<evidence type="ECO:0000256" key="4">
    <source>
        <dbReference type="ARBA" id="ARBA00022519"/>
    </source>
</evidence>
<dbReference type="PANTHER" id="PTHR43357:SF4">
    <property type="entry name" value="INNER MEMBRANE ABC TRANSPORTER PERMEASE PROTEIN YDCV"/>
    <property type="match status" value="1"/>
</dbReference>
<dbReference type="InterPro" id="IPR035906">
    <property type="entry name" value="MetI-like_sf"/>
</dbReference>
<feature type="transmembrane region" description="Helical" evidence="8">
    <location>
        <begin position="20"/>
        <end position="47"/>
    </location>
</feature>
<evidence type="ECO:0000256" key="2">
    <source>
        <dbReference type="ARBA" id="ARBA00022448"/>
    </source>
</evidence>
<evidence type="ECO:0000313" key="10">
    <source>
        <dbReference type="EMBL" id="MDU0341270.1"/>
    </source>
</evidence>
<dbReference type="InterPro" id="IPR000515">
    <property type="entry name" value="MetI-like"/>
</dbReference>
<name>A0ABU3S8Z4_9HYPH</name>
<organism evidence="10 11">
    <name type="scientific">Bosea rubneri</name>
    <dbReference type="NCBI Taxonomy" id="3075434"/>
    <lineage>
        <taxon>Bacteria</taxon>
        <taxon>Pseudomonadati</taxon>
        <taxon>Pseudomonadota</taxon>
        <taxon>Alphaproteobacteria</taxon>
        <taxon>Hyphomicrobiales</taxon>
        <taxon>Boseaceae</taxon>
        <taxon>Bosea</taxon>
    </lineage>
</organism>
<feature type="transmembrane region" description="Helical" evidence="8">
    <location>
        <begin position="137"/>
        <end position="163"/>
    </location>
</feature>
<keyword evidence="4" id="KW-0997">Cell inner membrane</keyword>
<dbReference type="RefSeq" id="WP_316019099.1">
    <property type="nucleotide sequence ID" value="NZ_JAWDID010000022.1"/>
</dbReference>
<comment type="subcellular location">
    <subcellularLocation>
        <location evidence="1">Cell inner membrane</location>
        <topology evidence="1">Multi-pass membrane protein</topology>
    </subcellularLocation>
    <subcellularLocation>
        <location evidence="8">Cell membrane</location>
        <topology evidence="8">Multi-pass membrane protein</topology>
    </subcellularLocation>
</comment>
<dbReference type="EMBL" id="JAWDID010000022">
    <property type="protein sequence ID" value="MDU0341270.1"/>
    <property type="molecule type" value="Genomic_DNA"/>
</dbReference>
<dbReference type="Pfam" id="PF00528">
    <property type="entry name" value="BPD_transp_1"/>
    <property type="match status" value="1"/>
</dbReference>
<keyword evidence="7 8" id="KW-0472">Membrane</keyword>
<evidence type="ECO:0000259" key="9">
    <source>
        <dbReference type="PROSITE" id="PS50928"/>
    </source>
</evidence>
<feature type="transmembrane region" description="Helical" evidence="8">
    <location>
        <begin position="238"/>
        <end position="263"/>
    </location>
</feature>
<keyword evidence="2 8" id="KW-0813">Transport</keyword>
<protein>
    <submittedName>
        <fullName evidence="10">ABC transporter permease</fullName>
    </submittedName>
</protein>
<dbReference type="Gene3D" id="1.10.3720.10">
    <property type="entry name" value="MetI-like"/>
    <property type="match status" value="1"/>
</dbReference>
<evidence type="ECO:0000256" key="6">
    <source>
        <dbReference type="ARBA" id="ARBA00022989"/>
    </source>
</evidence>
<accession>A0ABU3S8Z4</accession>
<feature type="transmembrane region" description="Helical" evidence="8">
    <location>
        <begin position="192"/>
        <end position="218"/>
    </location>
</feature>